<protein>
    <recommendedName>
        <fullName evidence="2">Cullin N-terminal domain-containing protein</fullName>
    </recommendedName>
</protein>
<sequence length="181" mass="21083">EFIYANKNFLCGPESFAIKLSGLPWKLEPTLYTKFFENPFLKESAQYYRKTSERYLANHSVSDYLKWVEMCIEDEKKRSDAYLYKNTSFKLFENISTPLIKDRIRRIAAELPNLLKDDRTEDVTRMSKVLSLYEEGVSQLAQFLEIYVTELGSDALEQICDAAKEKPIVFVDAIIEVMSKC</sequence>
<dbReference type="SUPFAM" id="SSF74788">
    <property type="entry name" value="Cullin repeat-like"/>
    <property type="match status" value="1"/>
</dbReference>
<feature type="non-terminal residue" evidence="3">
    <location>
        <position position="181"/>
    </location>
</feature>
<evidence type="ECO:0000259" key="2">
    <source>
        <dbReference type="Pfam" id="PF00888"/>
    </source>
</evidence>
<dbReference type="Pfam" id="PF00888">
    <property type="entry name" value="Cullin"/>
    <property type="match status" value="1"/>
</dbReference>
<accession>A0A564YIG7</accession>
<keyword evidence="4" id="KW-1185">Reference proteome</keyword>
<evidence type="ECO:0000313" key="4">
    <source>
        <dbReference type="Proteomes" id="UP000321570"/>
    </source>
</evidence>
<proteinExistence type="inferred from homology"/>
<feature type="non-terminal residue" evidence="3">
    <location>
        <position position="1"/>
    </location>
</feature>
<gene>
    <name evidence="3" type="ORF">WMSIL1_LOCUS6581</name>
</gene>
<name>A0A564YIG7_HYMDI</name>
<dbReference type="GO" id="GO:0031625">
    <property type="term" value="F:ubiquitin protein ligase binding"/>
    <property type="evidence" value="ECO:0007669"/>
    <property type="project" value="InterPro"/>
</dbReference>
<reference evidence="3 4" key="1">
    <citation type="submission" date="2019-07" db="EMBL/GenBank/DDBJ databases">
        <authorList>
            <person name="Jastrzebski P J."/>
            <person name="Paukszto L."/>
            <person name="Jastrzebski P J."/>
        </authorList>
    </citation>
    <scope>NUCLEOTIDE SEQUENCE [LARGE SCALE GENOMIC DNA]</scope>
    <source>
        <strain evidence="3 4">WMS-il1</strain>
    </source>
</reference>
<organism evidence="3 4">
    <name type="scientific">Hymenolepis diminuta</name>
    <name type="common">Rat tapeworm</name>
    <dbReference type="NCBI Taxonomy" id="6216"/>
    <lineage>
        <taxon>Eukaryota</taxon>
        <taxon>Metazoa</taxon>
        <taxon>Spiralia</taxon>
        <taxon>Lophotrochozoa</taxon>
        <taxon>Platyhelminthes</taxon>
        <taxon>Cestoda</taxon>
        <taxon>Eucestoda</taxon>
        <taxon>Cyclophyllidea</taxon>
        <taxon>Hymenolepididae</taxon>
        <taxon>Hymenolepis</taxon>
    </lineage>
</organism>
<dbReference type="Proteomes" id="UP000321570">
    <property type="component" value="Unassembled WGS sequence"/>
</dbReference>
<evidence type="ECO:0000256" key="1">
    <source>
        <dbReference type="ARBA" id="ARBA00006019"/>
    </source>
</evidence>
<dbReference type="EMBL" id="CABIJS010000222">
    <property type="protein sequence ID" value="VUZ46749.1"/>
    <property type="molecule type" value="Genomic_DNA"/>
</dbReference>
<dbReference type="GO" id="GO:0006511">
    <property type="term" value="P:ubiquitin-dependent protein catabolic process"/>
    <property type="evidence" value="ECO:0007669"/>
    <property type="project" value="InterPro"/>
</dbReference>
<dbReference type="PANTHER" id="PTHR11932">
    <property type="entry name" value="CULLIN"/>
    <property type="match status" value="1"/>
</dbReference>
<dbReference type="Gene3D" id="1.20.1310.10">
    <property type="entry name" value="Cullin Repeats"/>
    <property type="match status" value="2"/>
</dbReference>
<evidence type="ECO:0000313" key="3">
    <source>
        <dbReference type="EMBL" id="VUZ46749.1"/>
    </source>
</evidence>
<dbReference type="InterPro" id="IPR045093">
    <property type="entry name" value="Cullin"/>
</dbReference>
<feature type="domain" description="Cullin N-terminal" evidence="2">
    <location>
        <begin position="30"/>
        <end position="180"/>
    </location>
</feature>
<dbReference type="InterPro" id="IPR001373">
    <property type="entry name" value="Cullin_N"/>
</dbReference>
<dbReference type="AlphaFoldDB" id="A0A564YIG7"/>
<dbReference type="InterPro" id="IPR016159">
    <property type="entry name" value="Cullin_repeat-like_dom_sf"/>
</dbReference>
<comment type="similarity">
    <text evidence="1">Belongs to the cullin family.</text>
</comment>